<evidence type="ECO:0000256" key="1">
    <source>
        <dbReference type="SAM" id="MobiDB-lite"/>
    </source>
</evidence>
<feature type="compositionally biased region" description="Basic and acidic residues" evidence="1">
    <location>
        <begin position="63"/>
        <end position="75"/>
    </location>
</feature>
<dbReference type="RefSeq" id="XP_058307059.1">
    <property type="nucleotide sequence ID" value="XM_058454810.1"/>
</dbReference>
<sequence>MAEKGSRNEMIAHDNVFYSGGWCAGEIRPEYAWTLLVVKNDKFPLSRHRLLRVFPEYGMVYDRAQRKQPEPEKPTLRSRRKKQQEKQAVLDDLVKNYKKQKSDRRELESEIEIIGHKLHKLNVVAQTTKLEVGELRKDIQTLTGMVRQLSSNQS</sequence>
<name>A0A9W9JRH2_9EURO</name>
<dbReference type="Proteomes" id="UP001150904">
    <property type="component" value="Unassembled WGS sequence"/>
</dbReference>
<reference evidence="2" key="2">
    <citation type="journal article" date="2023" name="IMA Fungus">
        <title>Comparative genomic study of the Penicillium genus elucidates a diverse pangenome and 15 lateral gene transfer events.</title>
        <authorList>
            <person name="Petersen C."/>
            <person name="Sorensen T."/>
            <person name="Nielsen M.R."/>
            <person name="Sondergaard T.E."/>
            <person name="Sorensen J.L."/>
            <person name="Fitzpatrick D.A."/>
            <person name="Frisvad J.C."/>
            <person name="Nielsen K.L."/>
        </authorList>
    </citation>
    <scope>NUCLEOTIDE SEQUENCE</scope>
    <source>
        <strain evidence="2">IBT 15544</strain>
    </source>
</reference>
<evidence type="ECO:0000313" key="2">
    <source>
        <dbReference type="EMBL" id="KAJ5198631.1"/>
    </source>
</evidence>
<dbReference type="EMBL" id="JAPQKR010000014">
    <property type="protein sequence ID" value="KAJ5198631.1"/>
    <property type="molecule type" value="Genomic_DNA"/>
</dbReference>
<feature type="region of interest" description="Disordered" evidence="1">
    <location>
        <begin position="62"/>
        <end position="91"/>
    </location>
</feature>
<evidence type="ECO:0000313" key="3">
    <source>
        <dbReference type="Proteomes" id="UP001150904"/>
    </source>
</evidence>
<keyword evidence="3" id="KW-1185">Reference proteome</keyword>
<organism evidence="2 3">
    <name type="scientific">Penicillium cinerascens</name>
    <dbReference type="NCBI Taxonomy" id="70096"/>
    <lineage>
        <taxon>Eukaryota</taxon>
        <taxon>Fungi</taxon>
        <taxon>Dikarya</taxon>
        <taxon>Ascomycota</taxon>
        <taxon>Pezizomycotina</taxon>
        <taxon>Eurotiomycetes</taxon>
        <taxon>Eurotiomycetidae</taxon>
        <taxon>Eurotiales</taxon>
        <taxon>Aspergillaceae</taxon>
        <taxon>Penicillium</taxon>
    </lineage>
</organism>
<proteinExistence type="predicted"/>
<accession>A0A9W9JRH2</accession>
<dbReference type="GeneID" id="83182111"/>
<comment type="caution">
    <text evidence="2">The sequence shown here is derived from an EMBL/GenBank/DDBJ whole genome shotgun (WGS) entry which is preliminary data.</text>
</comment>
<dbReference type="AlphaFoldDB" id="A0A9W9JRH2"/>
<gene>
    <name evidence="2" type="ORF">N7498_007748</name>
</gene>
<reference evidence="2" key="1">
    <citation type="submission" date="2022-12" db="EMBL/GenBank/DDBJ databases">
        <authorList>
            <person name="Petersen C."/>
        </authorList>
    </citation>
    <scope>NUCLEOTIDE SEQUENCE</scope>
    <source>
        <strain evidence="2">IBT 15544</strain>
    </source>
</reference>
<protein>
    <submittedName>
        <fullName evidence="2">Uncharacterized protein</fullName>
    </submittedName>
</protein>